<evidence type="ECO:0000313" key="12">
    <source>
        <dbReference type="Proteomes" id="UP000694844"/>
    </source>
</evidence>
<dbReference type="Gene3D" id="3.90.550.50">
    <property type="match status" value="1"/>
</dbReference>
<keyword evidence="9 11" id="KW-0472">Membrane</keyword>
<dbReference type="KEGG" id="cvn:111106657"/>
<keyword evidence="8 11" id="KW-0333">Golgi apparatus</keyword>
<evidence type="ECO:0000256" key="2">
    <source>
        <dbReference type="ARBA" id="ARBA00008661"/>
    </source>
</evidence>
<evidence type="ECO:0000256" key="1">
    <source>
        <dbReference type="ARBA" id="ARBA00004323"/>
    </source>
</evidence>
<keyword evidence="6 11" id="KW-0735">Signal-anchor</keyword>
<evidence type="ECO:0000256" key="8">
    <source>
        <dbReference type="ARBA" id="ARBA00023034"/>
    </source>
</evidence>
<evidence type="ECO:0000256" key="3">
    <source>
        <dbReference type="ARBA" id="ARBA00022676"/>
    </source>
</evidence>
<accession>A0A8B8B141</accession>
<dbReference type="InterPro" id="IPR002659">
    <property type="entry name" value="Glyco_trans_31"/>
</dbReference>
<evidence type="ECO:0000256" key="5">
    <source>
        <dbReference type="ARBA" id="ARBA00022692"/>
    </source>
</evidence>
<gene>
    <name evidence="13" type="primary">LOC111106657</name>
</gene>
<evidence type="ECO:0000256" key="4">
    <source>
        <dbReference type="ARBA" id="ARBA00022679"/>
    </source>
</evidence>
<dbReference type="GO" id="GO:0006493">
    <property type="term" value="P:protein O-linked glycosylation"/>
    <property type="evidence" value="ECO:0007669"/>
    <property type="project" value="TreeGrafter"/>
</dbReference>
<proteinExistence type="inferred from homology"/>
<organism evidence="12 13">
    <name type="scientific">Crassostrea virginica</name>
    <name type="common">Eastern oyster</name>
    <dbReference type="NCBI Taxonomy" id="6565"/>
    <lineage>
        <taxon>Eukaryota</taxon>
        <taxon>Metazoa</taxon>
        <taxon>Spiralia</taxon>
        <taxon>Lophotrochozoa</taxon>
        <taxon>Mollusca</taxon>
        <taxon>Bivalvia</taxon>
        <taxon>Autobranchia</taxon>
        <taxon>Pteriomorphia</taxon>
        <taxon>Ostreida</taxon>
        <taxon>Ostreoidea</taxon>
        <taxon>Ostreidae</taxon>
        <taxon>Crassostrea</taxon>
    </lineage>
</organism>
<evidence type="ECO:0000256" key="7">
    <source>
        <dbReference type="ARBA" id="ARBA00022989"/>
    </source>
</evidence>
<feature type="transmembrane region" description="Helical" evidence="11">
    <location>
        <begin position="7"/>
        <end position="25"/>
    </location>
</feature>
<dbReference type="EC" id="2.4.1.-" evidence="11"/>
<dbReference type="PANTHER" id="PTHR11214">
    <property type="entry name" value="BETA-1,3-N-ACETYLGLUCOSAMINYLTRANSFERASE"/>
    <property type="match status" value="1"/>
</dbReference>
<reference evidence="12" key="1">
    <citation type="submission" date="2024-06" db="UniProtKB">
        <authorList>
            <consortium name="RefSeq"/>
        </authorList>
    </citation>
    <scope>NUCLEOTIDE SEQUENCE [LARGE SCALE GENOMIC DNA]</scope>
</reference>
<comment type="subcellular location">
    <subcellularLocation>
        <location evidence="1 11">Golgi apparatus membrane</location>
        <topology evidence="1 11">Single-pass type II membrane protein</topology>
    </subcellularLocation>
</comment>
<keyword evidence="12" id="KW-1185">Reference proteome</keyword>
<dbReference type="GO" id="GO:0008194">
    <property type="term" value="F:UDP-glycosyltransferase activity"/>
    <property type="evidence" value="ECO:0007669"/>
    <property type="project" value="TreeGrafter"/>
</dbReference>
<keyword evidence="7 11" id="KW-1133">Transmembrane helix</keyword>
<dbReference type="FunFam" id="3.90.550.50:FF:000001">
    <property type="entry name" value="Hexosyltransferase"/>
    <property type="match status" value="1"/>
</dbReference>
<keyword evidence="4" id="KW-0808">Transferase</keyword>
<dbReference type="GO" id="GO:0000139">
    <property type="term" value="C:Golgi membrane"/>
    <property type="evidence" value="ECO:0007669"/>
    <property type="project" value="UniProtKB-SubCell"/>
</dbReference>
<keyword evidence="5 11" id="KW-0812">Transmembrane</keyword>
<dbReference type="GeneID" id="111106657"/>
<sequence>MARFIPNVIYSCVLLTFMIVIVINSSPKSNPLQKSVESRSENSNFSTDRVNVMETPKDAWSIYLPYLINPTSICDSFNEYTGIKLVVLVKSSTEHFHMRRLIRYEADVDREFKGSIKTVFLLGRSATLNKEILEESRVYGDIVQGSFMDTYRNLTMKTIMGYRWLSEHCANADYLVLRDEDYRFNFGNLFNYLKSQKENASIFVGHLIENGADIKRDPKHKWYLSKEEYPEKTFPPYFPGGANIVSIAIAKKMASNFNLVNIIKIEDVYIGLVARASNITLTDSQLIEYDCKNFQKDIACRQFLTPKEVLTAWKGLALYNAHKAIV</sequence>
<protein>
    <recommendedName>
        <fullName evidence="11">Hexosyltransferase</fullName>
        <ecNumber evidence="11">2.4.1.-</ecNumber>
    </recommendedName>
</protein>
<dbReference type="GO" id="GO:0016758">
    <property type="term" value="F:hexosyltransferase activity"/>
    <property type="evidence" value="ECO:0007669"/>
    <property type="project" value="InterPro"/>
</dbReference>
<evidence type="ECO:0000313" key="13">
    <source>
        <dbReference type="RefSeq" id="XP_022297130.1"/>
    </source>
</evidence>
<dbReference type="OrthoDB" id="6139431at2759"/>
<dbReference type="PANTHER" id="PTHR11214:SF349">
    <property type="entry name" value="BETA-1,3-GALACTOSYLTRANSFERASE BRN"/>
    <property type="match status" value="1"/>
</dbReference>
<evidence type="ECO:0000256" key="10">
    <source>
        <dbReference type="ARBA" id="ARBA00023180"/>
    </source>
</evidence>
<evidence type="ECO:0000256" key="11">
    <source>
        <dbReference type="RuleBase" id="RU363063"/>
    </source>
</evidence>
<dbReference type="Proteomes" id="UP000694844">
    <property type="component" value="Chromosome 1"/>
</dbReference>
<name>A0A8B8B141_CRAVI</name>
<evidence type="ECO:0000256" key="9">
    <source>
        <dbReference type="ARBA" id="ARBA00023136"/>
    </source>
</evidence>
<reference evidence="13" key="2">
    <citation type="submission" date="2025-08" db="UniProtKB">
        <authorList>
            <consortium name="RefSeq"/>
        </authorList>
    </citation>
    <scope>IDENTIFICATION</scope>
    <source>
        <tissue evidence="13">Whole sample</tissue>
    </source>
</reference>
<comment type="similarity">
    <text evidence="2 11">Belongs to the glycosyltransferase 31 family.</text>
</comment>
<dbReference type="RefSeq" id="XP_022297130.1">
    <property type="nucleotide sequence ID" value="XM_022441422.1"/>
</dbReference>
<dbReference type="Pfam" id="PF01762">
    <property type="entry name" value="Galactosyl_T"/>
    <property type="match status" value="1"/>
</dbReference>
<keyword evidence="10" id="KW-0325">Glycoprotein</keyword>
<dbReference type="AlphaFoldDB" id="A0A8B8B141"/>
<keyword evidence="3 11" id="KW-0328">Glycosyltransferase</keyword>
<evidence type="ECO:0000256" key="6">
    <source>
        <dbReference type="ARBA" id="ARBA00022968"/>
    </source>
</evidence>